<sequence>MNLIGIEGGLQIRRTKRFVSSSILPSWRLNYVFFFNLKKKYFFIFHFFIFFLFKLIMKLLLLFLFFFIFLFTYFTNAKSYKMDFEFEHKLGNEWKKRGKIEFISPIPFKKQGTKRIKIKIENYELTEKDKKELIENANKEGYYSIRVPTDPHSKSKASFSIASIKAYDLLRSNGQDQIILHFDNNEKIIGVDYITNFNYDKNASSKSEKYFPIKSLKTTGFIDIPVHGATVNLNQGYGSEFRKMTDQPEEKSFFKKYWFIIIPVLLLVCMGGLQ</sequence>
<comment type="similarity">
    <text evidence="2">Belongs to the EMC10 family.</text>
</comment>
<protein>
    <recommendedName>
        <fullName evidence="3">ER membrane protein complex subunit 10</fullName>
    </recommendedName>
</protein>
<keyword evidence="8 9" id="KW-0472">Membrane</keyword>
<proteinExistence type="inferred from homology"/>
<evidence type="ECO:0000256" key="2">
    <source>
        <dbReference type="ARBA" id="ARBA00007695"/>
    </source>
</evidence>
<keyword evidence="7 9" id="KW-1133">Transmembrane helix</keyword>
<keyword evidence="4 9" id="KW-0812">Transmembrane</keyword>
<evidence type="ECO:0000256" key="7">
    <source>
        <dbReference type="ARBA" id="ARBA00022989"/>
    </source>
</evidence>
<dbReference type="EMBL" id="JAPDFW010000084">
    <property type="protein sequence ID" value="KAJ5071884.1"/>
    <property type="molecule type" value="Genomic_DNA"/>
</dbReference>
<evidence type="ECO:0000256" key="9">
    <source>
        <dbReference type="SAM" id="Phobius"/>
    </source>
</evidence>
<comment type="subcellular location">
    <subcellularLocation>
        <location evidence="1">Endoplasmic reticulum membrane</location>
        <topology evidence="1">Single-pass type I membrane protein</topology>
    </subcellularLocation>
</comment>
<reference evidence="10" key="1">
    <citation type="submission" date="2022-10" db="EMBL/GenBank/DDBJ databases">
        <title>Novel sulphate-reducing endosymbionts in the free-living metamonad Anaeramoeba.</title>
        <authorList>
            <person name="Jerlstrom-Hultqvist J."/>
            <person name="Cepicka I."/>
            <person name="Gallot-Lavallee L."/>
            <person name="Salas-Leiva D."/>
            <person name="Curtis B.A."/>
            <person name="Zahonova K."/>
            <person name="Pipaliya S."/>
            <person name="Dacks J."/>
            <person name="Roger A.J."/>
        </authorList>
    </citation>
    <scope>NUCLEOTIDE SEQUENCE</scope>
    <source>
        <strain evidence="10">BMAN</strain>
    </source>
</reference>
<accession>A0A9Q0LGC3</accession>
<organism evidence="10 11">
    <name type="scientific">Anaeramoeba ignava</name>
    <name type="common">Anaerobic marine amoeba</name>
    <dbReference type="NCBI Taxonomy" id="1746090"/>
    <lineage>
        <taxon>Eukaryota</taxon>
        <taxon>Metamonada</taxon>
        <taxon>Anaeramoebidae</taxon>
        <taxon>Anaeramoeba</taxon>
    </lineage>
</organism>
<dbReference type="OrthoDB" id="1894652at2759"/>
<comment type="caution">
    <text evidence="10">The sequence shown here is derived from an EMBL/GenBank/DDBJ whole genome shotgun (WGS) entry which is preliminary data.</text>
</comment>
<evidence type="ECO:0000313" key="11">
    <source>
        <dbReference type="Proteomes" id="UP001149090"/>
    </source>
</evidence>
<keyword evidence="11" id="KW-1185">Reference proteome</keyword>
<evidence type="ECO:0000256" key="8">
    <source>
        <dbReference type="ARBA" id="ARBA00023136"/>
    </source>
</evidence>
<feature type="transmembrane region" description="Helical" evidence="9">
    <location>
        <begin position="41"/>
        <end position="74"/>
    </location>
</feature>
<name>A0A9Q0LGC3_ANAIG</name>
<dbReference type="PANTHER" id="PTHR21397:SF4">
    <property type="entry name" value="ER MEMBRANE PROTEIN COMPLEX SUBUNIT 10"/>
    <property type="match status" value="1"/>
</dbReference>
<keyword evidence="5" id="KW-0732">Signal</keyword>
<dbReference type="AlphaFoldDB" id="A0A9Q0LGC3"/>
<evidence type="ECO:0000313" key="10">
    <source>
        <dbReference type="EMBL" id="KAJ5071884.1"/>
    </source>
</evidence>
<dbReference type="Pfam" id="PF21203">
    <property type="entry name" value="ECM10"/>
    <property type="match status" value="1"/>
</dbReference>
<gene>
    <name evidence="10" type="ORF">M0811_09783</name>
</gene>
<dbReference type="PANTHER" id="PTHR21397">
    <property type="entry name" value="CHROMATIN COMPLEXES SUBUNIT BAP18-RELATED"/>
    <property type="match status" value="1"/>
</dbReference>
<evidence type="ECO:0000256" key="1">
    <source>
        <dbReference type="ARBA" id="ARBA00004115"/>
    </source>
</evidence>
<evidence type="ECO:0000256" key="3">
    <source>
        <dbReference type="ARBA" id="ARBA00020105"/>
    </source>
</evidence>
<evidence type="ECO:0000256" key="6">
    <source>
        <dbReference type="ARBA" id="ARBA00022824"/>
    </source>
</evidence>
<feature type="transmembrane region" description="Helical" evidence="9">
    <location>
        <begin position="257"/>
        <end position="273"/>
    </location>
</feature>
<dbReference type="Proteomes" id="UP001149090">
    <property type="component" value="Unassembled WGS sequence"/>
</dbReference>
<evidence type="ECO:0000256" key="5">
    <source>
        <dbReference type="ARBA" id="ARBA00022729"/>
    </source>
</evidence>
<dbReference type="CDD" id="cd22209">
    <property type="entry name" value="EMC10"/>
    <property type="match status" value="1"/>
</dbReference>
<evidence type="ECO:0000256" key="4">
    <source>
        <dbReference type="ARBA" id="ARBA00022692"/>
    </source>
</evidence>
<keyword evidence="6" id="KW-0256">Endoplasmic reticulum</keyword>
<dbReference type="GO" id="GO:0005789">
    <property type="term" value="C:endoplasmic reticulum membrane"/>
    <property type="evidence" value="ECO:0007669"/>
    <property type="project" value="UniProtKB-SubCell"/>
</dbReference>